<dbReference type="Gramene" id="OQU91782">
    <property type="protein sequence ID" value="OQU91782"/>
    <property type="gene ID" value="SORBI_3001G248400"/>
</dbReference>
<dbReference type="FunCoup" id="A0A1B6QKS8">
    <property type="interactions" value="131"/>
</dbReference>
<gene>
    <name evidence="1" type="ORF">SORBI_3001G248400</name>
</gene>
<name>A0A1B6QKS8_SORBI</name>
<dbReference type="EMBL" id="CM000760">
    <property type="protein sequence ID" value="OQU91782.1"/>
    <property type="molecule type" value="Genomic_DNA"/>
</dbReference>
<dbReference type="Proteomes" id="UP000000768">
    <property type="component" value="Chromosome 1"/>
</dbReference>
<dbReference type="Gramene" id="KXG38531">
    <property type="protein sequence ID" value="KXG38531"/>
    <property type="gene ID" value="SORBI_3001G248400"/>
</dbReference>
<dbReference type="EMBL" id="CM000760">
    <property type="protein sequence ID" value="KXG38532.1"/>
    <property type="molecule type" value="Genomic_DNA"/>
</dbReference>
<dbReference type="AlphaFoldDB" id="A0A1B6QKS8"/>
<reference evidence="1" key="2">
    <citation type="submission" date="2017-02" db="EMBL/GenBank/DDBJ databases">
        <title>WGS assembly of Sorghum bicolor.</title>
        <authorList>
            <person name="Paterson A."/>
            <person name="Mullet J."/>
            <person name="Bowers J."/>
            <person name="Bruggmann R."/>
            <person name="Dubchak I."/>
            <person name="Grimwood J."/>
            <person name="Gundlach H."/>
            <person name="Haberer G."/>
            <person name="Hellsten U."/>
            <person name="Mitros T."/>
            <person name="Poliakov A."/>
            <person name="Schmutz J."/>
            <person name="Spannagl M."/>
            <person name="Tang H."/>
            <person name="Wang X."/>
            <person name="Wicker T."/>
            <person name="Bharti A."/>
            <person name="Chapman J."/>
            <person name="Feltus F."/>
            <person name="Gowik U."/>
            <person name="Grigoriev I."/>
            <person name="Lyons E."/>
            <person name="Maher C."/>
            <person name="Martis M."/>
            <person name="Narechania A."/>
            <person name="Otillar R."/>
            <person name="Penning B."/>
            <person name="Salamov A."/>
            <person name="Wang Y."/>
            <person name="Zhang L."/>
            <person name="Carpita N."/>
            <person name="Freeling M."/>
            <person name="Gingle A."/>
            <person name="Hash C."/>
            <person name="Keller B."/>
            <person name="Klein P."/>
            <person name="Kresovich S."/>
            <person name="Mccann M."/>
            <person name="Ming R."/>
            <person name="Peterson D."/>
            <person name="Rahman M."/>
            <person name="Ware D."/>
            <person name="Westhoff P."/>
            <person name="Mayer K."/>
            <person name="Messing J."/>
            <person name="Sims D."/>
            <person name="Jenkins J."/>
            <person name="Shu S."/>
            <person name="Rokhsar D."/>
        </authorList>
    </citation>
    <scope>NUCLEOTIDE SEQUENCE</scope>
</reference>
<keyword evidence="2" id="KW-1185">Reference proteome</keyword>
<accession>A0A1B6QKS8</accession>
<evidence type="ECO:0000313" key="2">
    <source>
        <dbReference type="Proteomes" id="UP000000768"/>
    </source>
</evidence>
<protein>
    <submittedName>
        <fullName evidence="1">Uncharacterized protein</fullName>
    </submittedName>
</protein>
<dbReference type="InParanoid" id="A0A1B6QKS8"/>
<proteinExistence type="predicted"/>
<dbReference type="Gramene" id="KXG38532">
    <property type="protein sequence ID" value="KXG38532"/>
    <property type="gene ID" value="SORBI_3001G248400"/>
</dbReference>
<reference evidence="2" key="3">
    <citation type="journal article" date="2018" name="Plant J.">
        <title>The Sorghum bicolor reference genome: improved assembly, gene annotations, a transcriptome atlas, and signatures of genome organization.</title>
        <authorList>
            <person name="McCormick R.F."/>
            <person name="Truong S.K."/>
            <person name="Sreedasyam A."/>
            <person name="Jenkins J."/>
            <person name="Shu S."/>
            <person name="Sims D."/>
            <person name="Kennedy M."/>
            <person name="Amirebrahimi M."/>
            <person name="Weers B.D."/>
            <person name="McKinley B."/>
            <person name="Mattison A."/>
            <person name="Morishige D.T."/>
            <person name="Grimwood J."/>
            <person name="Schmutz J."/>
            <person name="Mullet J.E."/>
        </authorList>
    </citation>
    <scope>NUCLEOTIDE SEQUENCE [LARGE SCALE GENOMIC DNA]</scope>
    <source>
        <strain evidence="2">cv. BTx623</strain>
    </source>
</reference>
<dbReference type="EMBL" id="CM000760">
    <property type="protein sequence ID" value="KXG38531.1"/>
    <property type="molecule type" value="Genomic_DNA"/>
</dbReference>
<reference evidence="1 2" key="1">
    <citation type="journal article" date="2009" name="Nature">
        <title>The Sorghum bicolor genome and the diversification of grasses.</title>
        <authorList>
            <person name="Paterson A.H."/>
            <person name="Bowers J.E."/>
            <person name="Bruggmann R."/>
            <person name="Dubchak I."/>
            <person name="Grimwood J."/>
            <person name="Gundlach H."/>
            <person name="Haberer G."/>
            <person name="Hellsten U."/>
            <person name="Mitros T."/>
            <person name="Poliakov A."/>
            <person name="Schmutz J."/>
            <person name="Spannagl M."/>
            <person name="Tang H."/>
            <person name="Wang X."/>
            <person name="Wicker T."/>
            <person name="Bharti A.K."/>
            <person name="Chapman J."/>
            <person name="Feltus F.A."/>
            <person name="Gowik U."/>
            <person name="Grigoriev I.V."/>
            <person name="Lyons E."/>
            <person name="Maher C.A."/>
            <person name="Martis M."/>
            <person name="Narechania A."/>
            <person name="Otillar R.P."/>
            <person name="Penning B.W."/>
            <person name="Salamov A.A."/>
            <person name="Wang Y."/>
            <person name="Zhang L."/>
            <person name="Carpita N.C."/>
            <person name="Freeling M."/>
            <person name="Gingle A.R."/>
            <person name="Hash C.T."/>
            <person name="Keller B."/>
            <person name="Klein P."/>
            <person name="Kresovich S."/>
            <person name="McCann M.C."/>
            <person name="Ming R."/>
            <person name="Peterson D.G."/>
            <person name="Mehboob-ur-Rahman"/>
            <person name="Ware D."/>
            <person name="Westhoff P."/>
            <person name="Mayer K.F."/>
            <person name="Messing J."/>
            <person name="Rokhsar D.S."/>
        </authorList>
    </citation>
    <scope>NUCLEOTIDE SEQUENCE [LARGE SCALE GENOMIC DNA]</scope>
    <source>
        <strain evidence="2">cv. BTx623</strain>
    </source>
</reference>
<sequence>MDAMCIPNISHRKDFTTTLGTVKGEAVPLVGRTMLADNRKRVGRLQTEGYLAARMCIIVYTAAACLPDLAIRTCPGSPTQVQGSTPCKLGVVVCTCPSTAPGNFG</sequence>
<evidence type="ECO:0000313" key="1">
    <source>
        <dbReference type="EMBL" id="KXG38532.1"/>
    </source>
</evidence>
<organism evidence="1 2">
    <name type="scientific">Sorghum bicolor</name>
    <name type="common">Sorghum</name>
    <name type="synonym">Sorghum vulgare</name>
    <dbReference type="NCBI Taxonomy" id="4558"/>
    <lineage>
        <taxon>Eukaryota</taxon>
        <taxon>Viridiplantae</taxon>
        <taxon>Streptophyta</taxon>
        <taxon>Embryophyta</taxon>
        <taxon>Tracheophyta</taxon>
        <taxon>Spermatophyta</taxon>
        <taxon>Magnoliopsida</taxon>
        <taxon>Liliopsida</taxon>
        <taxon>Poales</taxon>
        <taxon>Poaceae</taxon>
        <taxon>PACMAD clade</taxon>
        <taxon>Panicoideae</taxon>
        <taxon>Andropogonodae</taxon>
        <taxon>Andropogoneae</taxon>
        <taxon>Sorghinae</taxon>
        <taxon>Sorghum</taxon>
    </lineage>
</organism>